<feature type="chain" id="PRO_5018637536" evidence="5">
    <location>
        <begin position="38"/>
        <end position="877"/>
    </location>
</feature>
<comment type="subcellular location">
    <subcellularLocation>
        <location evidence="1">Cell outer membrane</location>
    </subcellularLocation>
</comment>
<keyword evidence="6" id="KW-0675">Receptor</keyword>
<dbReference type="SUPFAM" id="SSF49464">
    <property type="entry name" value="Carboxypeptidase regulatory domain-like"/>
    <property type="match status" value="1"/>
</dbReference>
<dbReference type="EMBL" id="RSDW01000001">
    <property type="protein sequence ID" value="RSL17851.1"/>
    <property type="molecule type" value="Genomic_DNA"/>
</dbReference>
<evidence type="ECO:0000256" key="1">
    <source>
        <dbReference type="ARBA" id="ARBA00004442"/>
    </source>
</evidence>
<feature type="region of interest" description="Disordered" evidence="4">
    <location>
        <begin position="465"/>
        <end position="490"/>
    </location>
</feature>
<proteinExistence type="predicted"/>
<dbReference type="AlphaFoldDB" id="A0A3R9PBA4"/>
<accession>A0A3R9PBA4</accession>
<dbReference type="Pfam" id="PF13620">
    <property type="entry name" value="CarboxypepD_reg"/>
    <property type="match status" value="1"/>
</dbReference>
<dbReference type="Gene3D" id="2.40.170.20">
    <property type="entry name" value="TonB-dependent receptor, beta-barrel domain"/>
    <property type="match status" value="1"/>
</dbReference>
<evidence type="ECO:0000313" key="7">
    <source>
        <dbReference type="Proteomes" id="UP000269669"/>
    </source>
</evidence>
<keyword evidence="3" id="KW-0998">Cell outer membrane</keyword>
<dbReference type="InterPro" id="IPR037066">
    <property type="entry name" value="Plug_dom_sf"/>
</dbReference>
<keyword evidence="2" id="KW-0472">Membrane</keyword>
<dbReference type="Proteomes" id="UP000269669">
    <property type="component" value="Unassembled WGS sequence"/>
</dbReference>
<name>A0A3R9PBA4_9BACT</name>
<reference evidence="6 7" key="1">
    <citation type="submission" date="2018-12" db="EMBL/GenBank/DDBJ databases">
        <title>Sequencing of bacterial isolates from soil warming experiment in Harvard Forest, Massachusetts, USA.</title>
        <authorList>
            <person name="Deangelis K."/>
        </authorList>
    </citation>
    <scope>NUCLEOTIDE SEQUENCE [LARGE SCALE GENOMIC DNA]</scope>
    <source>
        <strain evidence="6 7">EB153</strain>
    </source>
</reference>
<dbReference type="InterPro" id="IPR008969">
    <property type="entry name" value="CarboxyPept-like_regulatory"/>
</dbReference>
<evidence type="ECO:0000313" key="6">
    <source>
        <dbReference type="EMBL" id="RSL17851.1"/>
    </source>
</evidence>
<keyword evidence="5" id="KW-0732">Signal</keyword>
<dbReference type="SUPFAM" id="SSF56935">
    <property type="entry name" value="Porins"/>
    <property type="match status" value="1"/>
</dbReference>
<organism evidence="6 7">
    <name type="scientific">Edaphobacter aggregans</name>
    <dbReference type="NCBI Taxonomy" id="570835"/>
    <lineage>
        <taxon>Bacteria</taxon>
        <taxon>Pseudomonadati</taxon>
        <taxon>Acidobacteriota</taxon>
        <taxon>Terriglobia</taxon>
        <taxon>Terriglobales</taxon>
        <taxon>Acidobacteriaceae</taxon>
        <taxon>Edaphobacter</taxon>
    </lineage>
</organism>
<sequence length="877" mass="95405">MLFELDRSYSILMCGSIFTRFFLFAFALILLGTSAVAQGTAGNITGTVTDVTGAVVSSATVTVLNPVSGHSQTTQTDAAGQFHFSNLPFNRYHVSVEMRGFQSAAQDAIIRTAANTTVDFKLAVAASDEVISVKAEADDTISGDPTSASAVDRNLFSRLPTESVGAPLSSLVTLSTPGIASDSNGLFHPMGEHADTTYAIDGQPVSDQQSRVFGNQLSVNAIQSINVINGIAPPEYGDKASLVVQTTTRSGLGLSHPTGSLSFDYGSFGTANGSATLGFGTARFGNFATFDAVDSGRYLDTPEYLPLHAHGNNQNFFDRVDYHLSDVDSLQLNLSLSRTWSQNPNQYDQQASGQDQRSQIFSYNLSPSWTHIINARSLISVNPYMRQDNFHYYPSKNAFDDTPATLAQDRSLRNAGIKADYSYSVGIHTIKTGVMFYHTFLHEGFSLGITDAAFNAPCLNANGAPDTNPDANDPENCPEGDTPNPNYNAGTAPFDLTRGGKLFQFNGRTDIKQQAIYVQDNIVWKNWSFLVGGRFDNYNGISSRSMAQPRLGGTYSLKQTNTVFRLGYGKLFLTPYNENLIVSSSTGIGGLEGAGYGAVPLRPASRSQYDAGFEQGVGKHLIVNGEYFWKYTDRDFDFDVLLNTPLAFPIEWTKSKIDGFGVKATVPEIHGVSAYAVLGHTRSRFFGPEIGGILFNNPTTSSTAPFRIDHDQAFQQTTHLQYQPKPNAPWYGFTWRYESGLVAGNAPIDNGQTPTDLTYLTADQQTQILLNCGGVQATRTAPLISCPTGQLSSPLLSLPKPGTENDDRNPPRVAPRTMFDMAMGWDNILHRDRLKTNLSITAVNVTNKYALYNFLSTFSGTHFVSPRTVSGQISFNF</sequence>
<dbReference type="GO" id="GO:0009279">
    <property type="term" value="C:cell outer membrane"/>
    <property type="evidence" value="ECO:0007669"/>
    <property type="project" value="UniProtKB-SubCell"/>
</dbReference>
<feature type="signal peptide" evidence="5">
    <location>
        <begin position="1"/>
        <end position="37"/>
    </location>
</feature>
<comment type="caution">
    <text evidence="6">The sequence shown here is derived from an EMBL/GenBank/DDBJ whole genome shotgun (WGS) entry which is preliminary data.</text>
</comment>
<evidence type="ECO:0000256" key="2">
    <source>
        <dbReference type="ARBA" id="ARBA00023136"/>
    </source>
</evidence>
<evidence type="ECO:0000256" key="4">
    <source>
        <dbReference type="SAM" id="MobiDB-lite"/>
    </source>
</evidence>
<dbReference type="InterPro" id="IPR036942">
    <property type="entry name" value="Beta-barrel_TonB_sf"/>
</dbReference>
<protein>
    <submittedName>
        <fullName evidence="6">Outer membrane receptor protein involved in Fe transport</fullName>
    </submittedName>
</protein>
<keyword evidence="7" id="KW-1185">Reference proteome</keyword>
<dbReference type="Gene3D" id="2.170.130.10">
    <property type="entry name" value="TonB-dependent receptor, plug domain"/>
    <property type="match status" value="1"/>
</dbReference>
<dbReference type="Gene3D" id="2.60.40.1120">
    <property type="entry name" value="Carboxypeptidase-like, regulatory domain"/>
    <property type="match status" value="1"/>
</dbReference>
<gene>
    <name evidence="6" type="ORF">EDE15_3400</name>
</gene>
<evidence type="ECO:0000256" key="5">
    <source>
        <dbReference type="SAM" id="SignalP"/>
    </source>
</evidence>
<evidence type="ECO:0000256" key="3">
    <source>
        <dbReference type="ARBA" id="ARBA00023237"/>
    </source>
</evidence>